<organism evidence="2">
    <name type="scientific">Steinernema carpocapsae</name>
    <name type="common">Entomopathogenic nematode</name>
    <dbReference type="NCBI Taxonomy" id="34508"/>
    <lineage>
        <taxon>Eukaryota</taxon>
        <taxon>Metazoa</taxon>
        <taxon>Ecdysozoa</taxon>
        <taxon>Nematoda</taxon>
        <taxon>Chromadorea</taxon>
        <taxon>Rhabditida</taxon>
        <taxon>Tylenchina</taxon>
        <taxon>Panagrolaimomorpha</taxon>
        <taxon>Strongyloidoidea</taxon>
        <taxon>Steinernematidae</taxon>
        <taxon>Steinernema</taxon>
    </lineage>
</organism>
<dbReference type="EMBL" id="AZBU02000002">
    <property type="protein sequence ID" value="TKR92354.1"/>
    <property type="molecule type" value="Genomic_DNA"/>
</dbReference>
<sequence>MHNQLASSFVVIVLLFSELRIALISADVTVNERKKRAQNIPSAIDLQLRLCPADFLGRGGSFQPVDRLIRF</sequence>
<comment type="caution">
    <text evidence="2">The sequence shown here is derived from an EMBL/GenBank/DDBJ whole genome shotgun (WGS) entry which is preliminary data.</text>
</comment>
<feature type="chain" id="PRO_5020754988" description="Secreted protein" evidence="1">
    <location>
        <begin position="27"/>
        <end position="71"/>
    </location>
</feature>
<feature type="signal peptide" evidence="1">
    <location>
        <begin position="1"/>
        <end position="26"/>
    </location>
</feature>
<name>A0A4U5P905_STECR</name>
<gene>
    <name evidence="2" type="ORF">L596_007025</name>
</gene>
<evidence type="ECO:0000313" key="2">
    <source>
        <dbReference type="EMBL" id="TKR92354.1"/>
    </source>
</evidence>
<keyword evidence="1" id="KW-0732">Signal</keyword>
<evidence type="ECO:0000256" key="1">
    <source>
        <dbReference type="SAM" id="SignalP"/>
    </source>
</evidence>
<reference evidence="2" key="3">
    <citation type="journal article" date="2019" name="G3 (Bethesda)">
        <title>Hybrid Assembly of the Genome of the Entomopathogenic Nematode Steinernema carpocapsae Identifies the X-Chromosome.</title>
        <authorList>
            <person name="Serra L."/>
            <person name="Macchietto M."/>
            <person name="Macias-Munoz A."/>
            <person name="McGill C.J."/>
            <person name="Rodriguez I.M."/>
            <person name="Rodriguez B."/>
            <person name="Murad R."/>
            <person name="Mortazavi A."/>
        </authorList>
    </citation>
    <scope>NUCLEOTIDE SEQUENCE</scope>
    <source>
        <strain evidence="2">ALL</strain>
    </source>
</reference>
<accession>A0A4U5P905</accession>
<dbReference type="AlphaFoldDB" id="A0A4U5P905"/>
<reference evidence="2" key="2">
    <citation type="journal article" date="2015" name="Genome Biol.">
        <title>Comparative genomics of Steinernema reveals deeply conserved gene regulatory networks.</title>
        <authorList>
            <person name="Dillman A.R."/>
            <person name="Macchietto M."/>
            <person name="Porter C.F."/>
            <person name="Rogers A."/>
            <person name="Williams B."/>
            <person name="Antoshechkin I."/>
            <person name="Lee M.M."/>
            <person name="Goodwin Z."/>
            <person name="Lu X."/>
            <person name="Lewis E.E."/>
            <person name="Goodrich-Blair H."/>
            <person name="Stock S.P."/>
            <person name="Adams B.J."/>
            <person name="Sternberg P.W."/>
            <person name="Mortazavi A."/>
        </authorList>
    </citation>
    <scope>NUCLEOTIDE SEQUENCE [LARGE SCALE GENOMIC DNA]</scope>
    <source>
        <strain evidence="2">ALL</strain>
    </source>
</reference>
<reference evidence="2" key="1">
    <citation type="submission" date="2013-11" db="EMBL/GenBank/DDBJ databases">
        <authorList>
            <person name="Sternberg P."/>
            <person name="Dillman A."/>
            <person name="Macchietto M."/>
        </authorList>
    </citation>
    <scope>NUCLEOTIDE SEQUENCE</scope>
    <source>
        <strain evidence="2">ALL</strain>
    </source>
</reference>
<evidence type="ECO:0008006" key="3">
    <source>
        <dbReference type="Google" id="ProtNLM"/>
    </source>
</evidence>
<protein>
    <recommendedName>
        <fullName evidence="3">Secreted protein</fullName>
    </recommendedName>
</protein>
<proteinExistence type="predicted"/>